<keyword evidence="1" id="KW-0472">Membrane</keyword>
<feature type="transmembrane region" description="Helical" evidence="1">
    <location>
        <begin position="15"/>
        <end position="35"/>
    </location>
</feature>
<organism evidence="2 3">
    <name type="scientific">Flavobacterium aciduliphilum</name>
    <dbReference type="NCBI Taxonomy" id="1101402"/>
    <lineage>
        <taxon>Bacteria</taxon>
        <taxon>Pseudomonadati</taxon>
        <taxon>Bacteroidota</taxon>
        <taxon>Flavobacteriia</taxon>
        <taxon>Flavobacteriales</taxon>
        <taxon>Flavobacteriaceae</taxon>
        <taxon>Flavobacterium</taxon>
    </lineage>
</organism>
<dbReference type="RefSeq" id="WP_112112610.1">
    <property type="nucleotide sequence ID" value="NZ_QLSZ01000003.1"/>
</dbReference>
<evidence type="ECO:0008006" key="4">
    <source>
        <dbReference type="Google" id="ProtNLM"/>
    </source>
</evidence>
<evidence type="ECO:0000256" key="1">
    <source>
        <dbReference type="SAM" id="Phobius"/>
    </source>
</evidence>
<proteinExistence type="predicted"/>
<evidence type="ECO:0000313" key="2">
    <source>
        <dbReference type="EMBL" id="RAR73808.1"/>
    </source>
</evidence>
<keyword evidence="3" id="KW-1185">Reference proteome</keyword>
<name>A0A328YI76_9FLAO</name>
<dbReference type="Gene3D" id="1.10.10.2910">
    <property type="match status" value="1"/>
</dbReference>
<keyword evidence="1" id="KW-0812">Transmembrane</keyword>
<sequence length="184" mass="22116">MITTFQIILSISIFWNYWLLYMISLGLLYVIGLVIEDNKKNYQSVKNYRTKKNQKLNVNKSKFVNLVIDWCKQNLEHPRYHKYYPIVEVKYYKTKKVSGDYSSSKKIIRIFVNNHQTISELVDTCIHEYIHYLQMPFQSNQVEYDKLNKTNAYYNNPYEVEAREKAAFHTPQCIKELKRLGYIS</sequence>
<keyword evidence="1" id="KW-1133">Transmembrane helix</keyword>
<dbReference type="AlphaFoldDB" id="A0A328YI76"/>
<gene>
    <name evidence="2" type="ORF">CLV55_103127</name>
</gene>
<accession>A0A328YI76</accession>
<evidence type="ECO:0000313" key="3">
    <source>
        <dbReference type="Proteomes" id="UP000248840"/>
    </source>
</evidence>
<protein>
    <recommendedName>
        <fullName evidence="4">SprT-like family protein</fullName>
    </recommendedName>
</protein>
<reference evidence="2 3" key="1">
    <citation type="submission" date="2018-06" db="EMBL/GenBank/DDBJ databases">
        <title>Genomic Encyclopedia of Archaeal and Bacterial Type Strains, Phase II (KMG-II): from individual species to whole genera.</title>
        <authorList>
            <person name="Goeker M."/>
        </authorList>
    </citation>
    <scope>NUCLEOTIDE SEQUENCE [LARGE SCALE GENOMIC DNA]</scope>
    <source>
        <strain evidence="2 3">DSM 25663</strain>
    </source>
</reference>
<comment type="caution">
    <text evidence="2">The sequence shown here is derived from an EMBL/GenBank/DDBJ whole genome shotgun (WGS) entry which is preliminary data.</text>
</comment>
<dbReference type="EMBL" id="QLSZ01000003">
    <property type="protein sequence ID" value="RAR73808.1"/>
    <property type="molecule type" value="Genomic_DNA"/>
</dbReference>
<dbReference type="Proteomes" id="UP000248840">
    <property type="component" value="Unassembled WGS sequence"/>
</dbReference>